<organism evidence="4 5">
    <name type="scientific">Tepidiforma thermophila (strain KCTC 52669 / CGMCC 1.13589 / G233)</name>
    <dbReference type="NCBI Taxonomy" id="2761530"/>
    <lineage>
        <taxon>Bacteria</taxon>
        <taxon>Bacillati</taxon>
        <taxon>Chloroflexota</taxon>
        <taxon>Tepidiformia</taxon>
        <taxon>Tepidiformales</taxon>
        <taxon>Tepidiformaceae</taxon>
        <taxon>Tepidiforma</taxon>
    </lineage>
</organism>
<keyword evidence="5" id="KW-1185">Reference proteome</keyword>
<dbReference type="InterPro" id="IPR001460">
    <property type="entry name" value="PCN-bd_Tpept"/>
</dbReference>
<dbReference type="InterPro" id="IPR050515">
    <property type="entry name" value="Beta-lactam/transpept"/>
</dbReference>
<dbReference type="RefSeq" id="WP_098504218.1">
    <property type="nucleotide sequence ID" value="NZ_PDJQ01000001.1"/>
</dbReference>
<accession>A0A2A9HIL4</accession>
<dbReference type="PANTHER" id="PTHR30627:SF24">
    <property type="entry name" value="PENICILLIN-BINDING PROTEIN 4B"/>
    <property type="match status" value="1"/>
</dbReference>
<dbReference type="Gene3D" id="3.40.710.10">
    <property type="entry name" value="DD-peptidase/beta-lactamase superfamily"/>
    <property type="match status" value="1"/>
</dbReference>
<dbReference type="SUPFAM" id="SSF56601">
    <property type="entry name" value="beta-lactamase/transpeptidase-like"/>
    <property type="match status" value="1"/>
</dbReference>
<protein>
    <submittedName>
        <fullName evidence="4">Peptidoglycan glycosyltransferase</fullName>
    </submittedName>
</protein>
<dbReference type="Gene3D" id="3.90.1310.10">
    <property type="entry name" value="Penicillin-binding protein 2a (Domain 2)"/>
    <property type="match status" value="1"/>
</dbReference>
<dbReference type="Pfam" id="PF00905">
    <property type="entry name" value="Transpeptidase"/>
    <property type="match status" value="1"/>
</dbReference>
<dbReference type="Proteomes" id="UP000223071">
    <property type="component" value="Unassembled WGS sequence"/>
</dbReference>
<dbReference type="GO" id="GO:0005886">
    <property type="term" value="C:plasma membrane"/>
    <property type="evidence" value="ECO:0007669"/>
    <property type="project" value="TreeGrafter"/>
</dbReference>
<dbReference type="EMBL" id="PDJQ01000001">
    <property type="protein sequence ID" value="PFG74865.1"/>
    <property type="molecule type" value="Genomic_DNA"/>
</dbReference>
<evidence type="ECO:0000256" key="1">
    <source>
        <dbReference type="SAM" id="Phobius"/>
    </source>
</evidence>
<proteinExistence type="predicted"/>
<sequence length="466" mass="48643">MLTPAEFERRLRVITALAALFGLAVFAALLWWQVLDTGLASQDRNPRTLSRFYDPGRGRILDREGNVLVETLSGGRRYLYDASLAHVVGYLDPRYGSQGIELAYDAVLAGRTGSGWLDALRYELLREPVPGDDVRLTIDPAVQAAAREALGNRKGAVVALDPVTGEILAMVSVPTFDPGSLGNTGESLLQSPDAPLLNRATQGLYPPGSTFKAVTAAAALEAGIITPETTVECPGEIIIDGFPISCRNTPQGVGTYTFSHAFTYSVNAIFAQIGVELGWQRLEATAARFGFGRPIPLPLETAASQVRSPGASRDTVLLASTAFGQGQLLATPLQMALVTAVIASGGELPRPRIALEAVDRNGAARPLSAPSSTRVLDPRFASQVAAMMAAVVEAGQASGVAIPGIRVAGKTGTAEAGDGTSHAWFIAFAPVERPRIAVAVVVESGGQGGSVAAPIAGQVIRAAVAR</sequence>
<dbReference type="GO" id="GO:0016740">
    <property type="term" value="F:transferase activity"/>
    <property type="evidence" value="ECO:0007669"/>
    <property type="project" value="UniProtKB-KW"/>
</dbReference>
<dbReference type="GO" id="GO:0071972">
    <property type="term" value="F:peptidoglycan L,D-transpeptidase activity"/>
    <property type="evidence" value="ECO:0007669"/>
    <property type="project" value="TreeGrafter"/>
</dbReference>
<feature type="domain" description="Penicillin binding protein A dimerisation" evidence="3">
    <location>
        <begin position="57"/>
        <end position="132"/>
    </location>
</feature>
<reference evidence="4 5" key="1">
    <citation type="submission" date="2017-09" db="EMBL/GenBank/DDBJ databases">
        <title>Sequencing the genomes of two abundant thermophiles in Great Basin hot springs: Thermocrinis jamiesonii and novel Chloroflexi Thermoflexus hugenholtzii.</title>
        <authorList>
            <person name="Hedlund B."/>
        </authorList>
    </citation>
    <scope>NUCLEOTIDE SEQUENCE [LARGE SCALE GENOMIC DNA]</scope>
    <source>
        <strain evidence="4 5">G233</strain>
    </source>
</reference>
<evidence type="ECO:0000313" key="5">
    <source>
        <dbReference type="Proteomes" id="UP000223071"/>
    </source>
</evidence>
<feature type="domain" description="Penicillin-binding protein transpeptidase" evidence="2">
    <location>
        <begin position="155"/>
        <end position="460"/>
    </location>
</feature>
<name>A0A2A9HIL4_TEPT2</name>
<keyword evidence="1" id="KW-0812">Transmembrane</keyword>
<evidence type="ECO:0000259" key="2">
    <source>
        <dbReference type="Pfam" id="PF00905"/>
    </source>
</evidence>
<dbReference type="Pfam" id="PF21922">
    <property type="entry name" value="PBP_dimer_2"/>
    <property type="match status" value="1"/>
</dbReference>
<feature type="transmembrane region" description="Helical" evidence="1">
    <location>
        <begin position="12"/>
        <end position="32"/>
    </location>
</feature>
<dbReference type="PANTHER" id="PTHR30627">
    <property type="entry name" value="PEPTIDOGLYCAN D,D-TRANSPEPTIDASE"/>
    <property type="match status" value="1"/>
</dbReference>
<keyword evidence="4" id="KW-0808">Transferase</keyword>
<dbReference type="InterPro" id="IPR054120">
    <property type="entry name" value="PBPA_dimer"/>
</dbReference>
<dbReference type="GO" id="GO:0008658">
    <property type="term" value="F:penicillin binding"/>
    <property type="evidence" value="ECO:0007669"/>
    <property type="project" value="InterPro"/>
</dbReference>
<dbReference type="GO" id="GO:0071555">
    <property type="term" value="P:cell wall organization"/>
    <property type="evidence" value="ECO:0007669"/>
    <property type="project" value="TreeGrafter"/>
</dbReference>
<gene>
    <name evidence="4" type="ORF">A9A59_2111</name>
</gene>
<evidence type="ECO:0000259" key="3">
    <source>
        <dbReference type="Pfam" id="PF21922"/>
    </source>
</evidence>
<dbReference type="InterPro" id="IPR012338">
    <property type="entry name" value="Beta-lactam/transpept-like"/>
</dbReference>
<evidence type="ECO:0000313" key="4">
    <source>
        <dbReference type="EMBL" id="PFG74865.1"/>
    </source>
</evidence>
<comment type="caution">
    <text evidence="4">The sequence shown here is derived from an EMBL/GenBank/DDBJ whole genome shotgun (WGS) entry which is preliminary data.</text>
</comment>
<keyword evidence="1" id="KW-0472">Membrane</keyword>
<dbReference type="AlphaFoldDB" id="A0A2A9HIL4"/>
<keyword evidence="1" id="KW-1133">Transmembrane helix</keyword>